<dbReference type="InterPro" id="IPR036770">
    <property type="entry name" value="Ankyrin_rpt-contain_sf"/>
</dbReference>
<protein>
    <submittedName>
        <fullName evidence="4">Uu.00g021290.m01.CDS01</fullName>
    </submittedName>
</protein>
<keyword evidence="2 3" id="KW-0040">ANK repeat</keyword>
<sequence>MAALPAQGIAKITVNGEEYMPAPHEVNPELPEDMVWTQWPPNDLYMSDPQWYDVTGKDMIAQRRIWAAETNEAQIGHFRALLDEHPSRRLDMMFAAAVKGKADVIRFLLERGVKSTANEADGDDMTLVPLHAAAYQGHLECVGIFIEEVGLSPDTRDDMGGTPLMRACWGKQTDVVRYLIEKGADVMVRQKAAPGPDEEGVNAFEFAAGSGCVACAELVVARAQEPGVHAADLANAMALAVAAQADNLAMLELILRLGNYPLVNIEDRGHLVLTQSMKDSIEGAFRRALLQGTCKSLKPLFAYIDSRGEDGGHNWDNLKQETLKALRDAMLEFATRDDEEHRDAFVFVSGILLNTDSRFTSPPLQEKKDNVLLDAFFWACQKGCLDTVKLIDSMHKSLEVSQLSHVSPASCSSLYVAVAEGREEVVQYLFSEHGEQLDIHLGNGVFANGPTPLWSAVRNGHAGIIRLLLANGGPVDSYDSAKPEVEEPRSKKVVITATKTTRAPVRIISEAEWATENGHHLEGPAEKGGYTDSDRKEVRYVTLELTASDLKWWDKIQLRKSDEQLRSIENNGREIQTHPGAA</sequence>
<organism evidence="4 5">
    <name type="scientific">Anthostomella pinea</name>
    <dbReference type="NCBI Taxonomy" id="933095"/>
    <lineage>
        <taxon>Eukaryota</taxon>
        <taxon>Fungi</taxon>
        <taxon>Dikarya</taxon>
        <taxon>Ascomycota</taxon>
        <taxon>Pezizomycotina</taxon>
        <taxon>Sordariomycetes</taxon>
        <taxon>Xylariomycetidae</taxon>
        <taxon>Xylariales</taxon>
        <taxon>Xylariaceae</taxon>
        <taxon>Anthostomella</taxon>
    </lineage>
</organism>
<evidence type="ECO:0000256" key="1">
    <source>
        <dbReference type="ARBA" id="ARBA00022737"/>
    </source>
</evidence>
<feature type="repeat" description="ANK" evidence="3">
    <location>
        <begin position="448"/>
        <end position="480"/>
    </location>
</feature>
<gene>
    <name evidence="4" type="ORF">KHLLAP_LOCUS14478</name>
</gene>
<evidence type="ECO:0000256" key="3">
    <source>
        <dbReference type="PROSITE-ProRule" id="PRU00023"/>
    </source>
</evidence>
<name>A0AAI8W0J7_9PEZI</name>
<dbReference type="Gene3D" id="1.25.40.20">
    <property type="entry name" value="Ankyrin repeat-containing domain"/>
    <property type="match status" value="2"/>
</dbReference>
<dbReference type="EMBL" id="CAUWAG010000020">
    <property type="protein sequence ID" value="CAJ2514010.1"/>
    <property type="molecule type" value="Genomic_DNA"/>
</dbReference>
<dbReference type="AlphaFoldDB" id="A0AAI8W0J7"/>
<keyword evidence="1" id="KW-0677">Repeat</keyword>
<dbReference type="InterPro" id="IPR002110">
    <property type="entry name" value="Ankyrin_rpt"/>
</dbReference>
<reference evidence="4" key="1">
    <citation type="submission" date="2023-10" db="EMBL/GenBank/DDBJ databases">
        <authorList>
            <person name="Hackl T."/>
        </authorList>
    </citation>
    <scope>NUCLEOTIDE SEQUENCE</scope>
</reference>
<evidence type="ECO:0000313" key="4">
    <source>
        <dbReference type="EMBL" id="CAJ2514010.1"/>
    </source>
</evidence>
<proteinExistence type="predicted"/>
<dbReference type="PANTHER" id="PTHR24198:SF165">
    <property type="entry name" value="ANKYRIN REPEAT-CONTAINING PROTEIN-RELATED"/>
    <property type="match status" value="1"/>
</dbReference>
<dbReference type="Pfam" id="PF12796">
    <property type="entry name" value="Ank_2"/>
    <property type="match status" value="2"/>
</dbReference>
<dbReference type="SUPFAM" id="SSF48403">
    <property type="entry name" value="Ankyrin repeat"/>
    <property type="match status" value="1"/>
</dbReference>
<feature type="repeat" description="ANK" evidence="3">
    <location>
        <begin position="159"/>
        <end position="191"/>
    </location>
</feature>
<dbReference type="PANTHER" id="PTHR24198">
    <property type="entry name" value="ANKYRIN REPEAT AND PROTEIN KINASE DOMAIN-CONTAINING PROTEIN"/>
    <property type="match status" value="1"/>
</dbReference>
<dbReference type="Proteomes" id="UP001295740">
    <property type="component" value="Unassembled WGS sequence"/>
</dbReference>
<evidence type="ECO:0000256" key="2">
    <source>
        <dbReference type="ARBA" id="ARBA00023043"/>
    </source>
</evidence>
<dbReference type="PROSITE" id="PS50088">
    <property type="entry name" value="ANK_REPEAT"/>
    <property type="match status" value="2"/>
</dbReference>
<dbReference type="PROSITE" id="PS50297">
    <property type="entry name" value="ANK_REP_REGION"/>
    <property type="match status" value="2"/>
</dbReference>
<comment type="caution">
    <text evidence="4">The sequence shown here is derived from an EMBL/GenBank/DDBJ whole genome shotgun (WGS) entry which is preliminary data.</text>
</comment>
<accession>A0AAI8W0J7</accession>
<evidence type="ECO:0000313" key="5">
    <source>
        <dbReference type="Proteomes" id="UP001295740"/>
    </source>
</evidence>
<keyword evidence="5" id="KW-1185">Reference proteome</keyword>
<dbReference type="SMART" id="SM00248">
    <property type="entry name" value="ANK"/>
    <property type="match status" value="8"/>
</dbReference>